<gene>
    <name evidence="1" type="ORF">UFOPK2658_01952</name>
</gene>
<reference evidence="1" key="1">
    <citation type="submission" date="2020-05" db="EMBL/GenBank/DDBJ databases">
        <authorList>
            <person name="Chiriac C."/>
            <person name="Salcher M."/>
            <person name="Ghai R."/>
            <person name="Kavagutti S V."/>
        </authorList>
    </citation>
    <scope>NUCLEOTIDE SEQUENCE</scope>
</reference>
<proteinExistence type="predicted"/>
<accession>A0A6J6SKK1</accession>
<dbReference type="EMBL" id="CAEZYH010000154">
    <property type="protein sequence ID" value="CAB4735330.1"/>
    <property type="molecule type" value="Genomic_DNA"/>
</dbReference>
<evidence type="ECO:0000313" key="1">
    <source>
        <dbReference type="EMBL" id="CAB4735330.1"/>
    </source>
</evidence>
<protein>
    <submittedName>
        <fullName evidence="1">Unannotated protein</fullName>
    </submittedName>
</protein>
<name>A0A6J6SKK1_9ZZZZ</name>
<sequence>MVMRPCEVELVGVMTPLGVMDLTASHIETTVVVVGETCGESTSASHGYDFVRTSCNERAR</sequence>
<dbReference type="AlphaFoldDB" id="A0A6J6SKK1"/>
<organism evidence="1">
    <name type="scientific">freshwater metagenome</name>
    <dbReference type="NCBI Taxonomy" id="449393"/>
    <lineage>
        <taxon>unclassified sequences</taxon>
        <taxon>metagenomes</taxon>
        <taxon>ecological metagenomes</taxon>
    </lineage>
</organism>